<proteinExistence type="inferred from homology"/>
<sequence length="465" mass="53051">MQFYNTLGRKKEEFYTVDGNHAKIYVCGPTVYNYIHIGNARVFVFFDVMRRYLRQAGYEVTYVQNFTDVDDRLIEAAKTTSESVEQVAERYIDAYFQDMDHLGVERADVHPRATEHVPEMIEAIQQLLADGYAYEVAGDVYYRTKRKTDYGKLSQQTVADLKIGARVEVNDQKEDPLDFALWKASKPGEISWETPWGMPGRPGWHIECSVMAKKYLGDTLDIHAGGVDLCFPHHENEIAQSEALTGQPFARYWLHNGFIQMGDQKMAKSLGNVKRVVDLRSEYSAPAIRYFLLSVHYRQPITFTKQVMEQAEAAVERLQTAVNNVQHLLKQAEPGDVKPVLTEKLERLSNKVKAAMNDDLNTANAISVLFEAAKLANEEVAQQANQGSLQAIIDWFSLYGETLFGLVELSEAEILDHEIEMLIEKRQQARANRNYQEADQIRDELAAKGILLEDTPQGVRWKRKS</sequence>
<evidence type="ECO:0000256" key="10">
    <source>
        <dbReference type="ARBA" id="ARBA00022917"/>
    </source>
</evidence>
<feature type="coiled-coil region" evidence="14">
    <location>
        <begin position="301"/>
        <end position="358"/>
    </location>
</feature>
<dbReference type="Pfam" id="PF09190">
    <property type="entry name" value="DALR_2"/>
    <property type="match status" value="1"/>
</dbReference>
<keyword evidence="6 13" id="KW-0479">Metal-binding</keyword>
<feature type="domain" description="Cysteinyl-tRNA synthetase class Ia DALR" evidence="15">
    <location>
        <begin position="351"/>
        <end position="415"/>
    </location>
</feature>
<evidence type="ECO:0000256" key="8">
    <source>
        <dbReference type="ARBA" id="ARBA00022833"/>
    </source>
</evidence>
<dbReference type="Proteomes" id="UP000184476">
    <property type="component" value="Unassembled WGS sequence"/>
</dbReference>
<dbReference type="EMBL" id="FQVL01000007">
    <property type="protein sequence ID" value="SHF09312.1"/>
    <property type="molecule type" value="Genomic_DNA"/>
</dbReference>
<feature type="binding site" evidence="13">
    <location>
        <position position="233"/>
    </location>
    <ligand>
        <name>Zn(2+)</name>
        <dbReference type="ChEBI" id="CHEBI:29105"/>
    </ligand>
</feature>
<dbReference type="InterPro" id="IPR024909">
    <property type="entry name" value="Cys-tRNA/MSH_ligase"/>
</dbReference>
<evidence type="ECO:0000313" key="17">
    <source>
        <dbReference type="Proteomes" id="UP000184476"/>
    </source>
</evidence>
<dbReference type="FunFam" id="3.40.50.620:FF:000009">
    <property type="entry name" value="Cysteine--tRNA ligase"/>
    <property type="match status" value="1"/>
</dbReference>
<dbReference type="InterPro" id="IPR015273">
    <property type="entry name" value="Cys-tRNA-synt_Ia_DALR"/>
</dbReference>
<dbReference type="InterPro" id="IPR056411">
    <property type="entry name" value="CysS_C"/>
</dbReference>
<keyword evidence="8 13" id="KW-0862">Zinc</keyword>
<reference evidence="16 17" key="1">
    <citation type="submission" date="2016-11" db="EMBL/GenBank/DDBJ databases">
        <authorList>
            <person name="Jaros S."/>
            <person name="Januszkiewicz K."/>
            <person name="Wedrychowicz H."/>
        </authorList>
    </citation>
    <scope>NUCLEOTIDE SEQUENCE [LARGE SCALE GENOMIC DNA]</scope>
    <source>
        <strain evidence="16 17">DSM 44666</strain>
    </source>
</reference>
<dbReference type="HAMAP" id="MF_00041">
    <property type="entry name" value="Cys_tRNA_synth"/>
    <property type="match status" value="1"/>
</dbReference>
<gene>
    <name evidence="13" type="primary">cysS</name>
    <name evidence="16" type="ORF">SAMN05444392_107147</name>
</gene>
<dbReference type="STRING" id="112248.SAMN05444392_107147"/>
<dbReference type="InterPro" id="IPR014729">
    <property type="entry name" value="Rossmann-like_a/b/a_fold"/>
</dbReference>
<evidence type="ECO:0000256" key="2">
    <source>
        <dbReference type="ARBA" id="ARBA00005594"/>
    </source>
</evidence>
<feature type="binding site" evidence="13">
    <location>
        <position position="237"/>
    </location>
    <ligand>
        <name>Zn(2+)</name>
        <dbReference type="ChEBI" id="CHEBI:29105"/>
    </ligand>
</feature>
<dbReference type="PANTHER" id="PTHR10890">
    <property type="entry name" value="CYSTEINYL-TRNA SYNTHETASE"/>
    <property type="match status" value="1"/>
</dbReference>
<feature type="binding site" evidence="13">
    <location>
        <position position="208"/>
    </location>
    <ligand>
        <name>Zn(2+)</name>
        <dbReference type="ChEBI" id="CHEBI:29105"/>
    </ligand>
</feature>
<evidence type="ECO:0000256" key="4">
    <source>
        <dbReference type="ARBA" id="ARBA00022490"/>
    </source>
</evidence>
<dbReference type="GO" id="GO:0008270">
    <property type="term" value="F:zinc ion binding"/>
    <property type="evidence" value="ECO:0007669"/>
    <property type="project" value="UniProtKB-UniRule"/>
</dbReference>
<evidence type="ECO:0000256" key="13">
    <source>
        <dbReference type="HAMAP-Rule" id="MF_00041"/>
    </source>
</evidence>
<name>A0A1M4YUZ1_9BACL</name>
<keyword evidence="11 13" id="KW-0030">Aminoacyl-tRNA synthetase</keyword>
<dbReference type="GO" id="GO:0006423">
    <property type="term" value="P:cysteinyl-tRNA aminoacylation"/>
    <property type="evidence" value="ECO:0007669"/>
    <property type="project" value="UniProtKB-UniRule"/>
</dbReference>
<organism evidence="16 17">
    <name type="scientific">Seinonella peptonophila</name>
    <dbReference type="NCBI Taxonomy" id="112248"/>
    <lineage>
        <taxon>Bacteria</taxon>
        <taxon>Bacillati</taxon>
        <taxon>Bacillota</taxon>
        <taxon>Bacilli</taxon>
        <taxon>Bacillales</taxon>
        <taxon>Thermoactinomycetaceae</taxon>
        <taxon>Seinonella</taxon>
    </lineage>
</organism>
<evidence type="ECO:0000313" key="16">
    <source>
        <dbReference type="EMBL" id="SHF09312.1"/>
    </source>
</evidence>
<protein>
    <recommendedName>
        <fullName evidence="13">Cysteine--tRNA ligase</fullName>
        <ecNumber evidence="13">6.1.1.16</ecNumber>
    </recommendedName>
    <alternativeName>
        <fullName evidence="13">Cysteinyl-tRNA synthetase</fullName>
        <shortName evidence="13">CysRS</shortName>
    </alternativeName>
</protein>
<keyword evidence="9 13" id="KW-0067">ATP-binding</keyword>
<evidence type="ECO:0000256" key="6">
    <source>
        <dbReference type="ARBA" id="ARBA00022723"/>
    </source>
</evidence>
<dbReference type="Gene3D" id="3.40.50.620">
    <property type="entry name" value="HUPs"/>
    <property type="match status" value="1"/>
</dbReference>
<dbReference type="AlphaFoldDB" id="A0A1M4YUZ1"/>
<dbReference type="InterPro" id="IPR009080">
    <property type="entry name" value="tRNAsynth_Ia_anticodon-bd"/>
</dbReference>
<dbReference type="RefSeq" id="WP_084731519.1">
    <property type="nucleotide sequence ID" value="NZ_FQVL01000007.1"/>
</dbReference>
<evidence type="ECO:0000256" key="11">
    <source>
        <dbReference type="ARBA" id="ARBA00023146"/>
    </source>
</evidence>
<dbReference type="Gene3D" id="1.20.120.1910">
    <property type="entry name" value="Cysteine-tRNA ligase, C-terminal anti-codon recognition domain"/>
    <property type="match status" value="1"/>
</dbReference>
<dbReference type="SUPFAM" id="SSF52374">
    <property type="entry name" value="Nucleotidylyl transferase"/>
    <property type="match status" value="1"/>
</dbReference>
<dbReference type="Pfam" id="PF01406">
    <property type="entry name" value="tRNA-synt_1e"/>
    <property type="match status" value="1"/>
</dbReference>
<comment type="catalytic activity">
    <reaction evidence="12 13">
        <text>tRNA(Cys) + L-cysteine + ATP = L-cysteinyl-tRNA(Cys) + AMP + diphosphate</text>
        <dbReference type="Rhea" id="RHEA:17773"/>
        <dbReference type="Rhea" id="RHEA-COMP:9661"/>
        <dbReference type="Rhea" id="RHEA-COMP:9679"/>
        <dbReference type="ChEBI" id="CHEBI:30616"/>
        <dbReference type="ChEBI" id="CHEBI:33019"/>
        <dbReference type="ChEBI" id="CHEBI:35235"/>
        <dbReference type="ChEBI" id="CHEBI:78442"/>
        <dbReference type="ChEBI" id="CHEBI:78517"/>
        <dbReference type="ChEBI" id="CHEBI:456215"/>
        <dbReference type="EC" id="6.1.1.16"/>
    </reaction>
</comment>
<evidence type="ECO:0000256" key="3">
    <source>
        <dbReference type="ARBA" id="ARBA00011245"/>
    </source>
</evidence>
<feature type="binding site" evidence="13">
    <location>
        <position position="27"/>
    </location>
    <ligand>
        <name>Zn(2+)</name>
        <dbReference type="ChEBI" id="CHEBI:29105"/>
    </ligand>
</feature>
<evidence type="ECO:0000256" key="5">
    <source>
        <dbReference type="ARBA" id="ARBA00022598"/>
    </source>
</evidence>
<dbReference type="SUPFAM" id="SSF47323">
    <property type="entry name" value="Anticodon-binding domain of a subclass of class I aminoacyl-tRNA synthetases"/>
    <property type="match status" value="1"/>
</dbReference>
<dbReference type="NCBIfam" id="TIGR00435">
    <property type="entry name" value="cysS"/>
    <property type="match status" value="1"/>
</dbReference>
<evidence type="ECO:0000256" key="1">
    <source>
        <dbReference type="ARBA" id="ARBA00004496"/>
    </source>
</evidence>
<dbReference type="GO" id="GO:0005524">
    <property type="term" value="F:ATP binding"/>
    <property type="evidence" value="ECO:0007669"/>
    <property type="project" value="UniProtKB-UniRule"/>
</dbReference>
<dbReference type="InterPro" id="IPR015803">
    <property type="entry name" value="Cys-tRNA-ligase"/>
</dbReference>
<dbReference type="CDD" id="cd00672">
    <property type="entry name" value="CysRS_core"/>
    <property type="match status" value="1"/>
</dbReference>
<dbReference type="PRINTS" id="PR00983">
    <property type="entry name" value="TRNASYNTHCYS"/>
</dbReference>
<comment type="subcellular location">
    <subcellularLocation>
        <location evidence="1 13">Cytoplasm</location>
    </subcellularLocation>
</comment>
<keyword evidence="10 13" id="KW-0648">Protein biosynthesis</keyword>
<dbReference type="SMART" id="SM00840">
    <property type="entry name" value="DALR_2"/>
    <property type="match status" value="1"/>
</dbReference>
<keyword evidence="5 13" id="KW-0436">Ligase</keyword>
<dbReference type="EC" id="6.1.1.16" evidence="13"/>
<dbReference type="InterPro" id="IPR032678">
    <property type="entry name" value="tRNA-synt_1_cat_dom"/>
</dbReference>
<evidence type="ECO:0000256" key="9">
    <source>
        <dbReference type="ARBA" id="ARBA00022840"/>
    </source>
</evidence>
<dbReference type="GO" id="GO:0005829">
    <property type="term" value="C:cytosol"/>
    <property type="evidence" value="ECO:0007669"/>
    <property type="project" value="TreeGrafter"/>
</dbReference>
<comment type="similarity">
    <text evidence="2 13">Belongs to the class-I aminoacyl-tRNA synthetase family.</text>
</comment>
<evidence type="ECO:0000259" key="15">
    <source>
        <dbReference type="SMART" id="SM00840"/>
    </source>
</evidence>
<dbReference type="Pfam" id="PF23493">
    <property type="entry name" value="CysS_C"/>
    <property type="match status" value="1"/>
</dbReference>
<dbReference type="GO" id="GO:0004817">
    <property type="term" value="F:cysteine-tRNA ligase activity"/>
    <property type="evidence" value="ECO:0007669"/>
    <property type="project" value="UniProtKB-UniRule"/>
</dbReference>
<evidence type="ECO:0000256" key="14">
    <source>
        <dbReference type="SAM" id="Coils"/>
    </source>
</evidence>
<keyword evidence="4 13" id="KW-0963">Cytoplasm</keyword>
<dbReference type="OrthoDB" id="9815130at2"/>
<keyword evidence="17" id="KW-1185">Reference proteome</keyword>
<evidence type="ECO:0000256" key="12">
    <source>
        <dbReference type="ARBA" id="ARBA00047398"/>
    </source>
</evidence>
<feature type="short sequence motif" description="'KMSKS' region" evidence="13">
    <location>
        <begin position="265"/>
        <end position="269"/>
    </location>
</feature>
<accession>A0A1M4YUZ1</accession>
<comment type="subunit">
    <text evidence="3 13">Monomer.</text>
</comment>
<comment type="cofactor">
    <cofactor evidence="13">
        <name>Zn(2+)</name>
        <dbReference type="ChEBI" id="CHEBI:29105"/>
    </cofactor>
    <text evidence="13">Binds 1 zinc ion per subunit.</text>
</comment>
<feature type="short sequence motif" description="'HIGH' region" evidence="13">
    <location>
        <begin position="29"/>
        <end position="39"/>
    </location>
</feature>
<keyword evidence="7 13" id="KW-0547">Nucleotide-binding</keyword>
<evidence type="ECO:0000256" key="7">
    <source>
        <dbReference type="ARBA" id="ARBA00022741"/>
    </source>
</evidence>
<feature type="coiled-coil region" evidence="14">
    <location>
        <begin position="412"/>
        <end position="448"/>
    </location>
</feature>
<keyword evidence="14" id="KW-0175">Coiled coil</keyword>
<feature type="binding site" evidence="13">
    <location>
        <position position="268"/>
    </location>
    <ligand>
        <name>ATP</name>
        <dbReference type="ChEBI" id="CHEBI:30616"/>
    </ligand>
</feature>
<dbReference type="PANTHER" id="PTHR10890:SF3">
    <property type="entry name" value="CYSTEINE--TRNA LIGASE, CYTOPLASMIC"/>
    <property type="match status" value="1"/>
</dbReference>